<evidence type="ECO:0000256" key="1">
    <source>
        <dbReference type="ARBA" id="ARBA00007553"/>
    </source>
</evidence>
<dbReference type="InterPro" id="IPR036505">
    <property type="entry name" value="Amidase/PGRP_sf"/>
</dbReference>
<protein>
    <submittedName>
        <fullName evidence="6">N-acetylmuramoyl-L-alanine amidase</fullName>
    </submittedName>
</protein>
<dbReference type="GO" id="GO:0008745">
    <property type="term" value="F:N-acetylmuramoyl-L-alanine amidase activity"/>
    <property type="evidence" value="ECO:0007669"/>
    <property type="project" value="InterPro"/>
</dbReference>
<evidence type="ECO:0000313" key="6">
    <source>
        <dbReference type="EMBL" id="SDU71316.1"/>
    </source>
</evidence>
<dbReference type="EMBL" id="FNLM01000034">
    <property type="protein sequence ID" value="SDU71316.1"/>
    <property type="molecule type" value="Genomic_DNA"/>
</dbReference>
<dbReference type="InterPro" id="IPR002502">
    <property type="entry name" value="Amidase_domain"/>
</dbReference>
<feature type="compositionally biased region" description="Polar residues" evidence="2">
    <location>
        <begin position="856"/>
        <end position="867"/>
    </location>
</feature>
<feature type="region of interest" description="Disordered" evidence="2">
    <location>
        <begin position="745"/>
        <end position="791"/>
    </location>
</feature>
<feature type="domain" description="Peptidoglycan recognition protein family" evidence="5">
    <location>
        <begin position="289"/>
        <end position="437"/>
    </location>
</feature>
<dbReference type="SMART" id="SM00644">
    <property type="entry name" value="Ami_2"/>
    <property type="match status" value="1"/>
</dbReference>
<dbReference type="Proteomes" id="UP000183180">
    <property type="component" value="Unassembled WGS sequence"/>
</dbReference>
<feature type="compositionally biased region" description="Low complexity" evidence="2">
    <location>
        <begin position="103"/>
        <end position="126"/>
    </location>
</feature>
<keyword evidence="3" id="KW-0732">Signal</keyword>
<accession>A0A1H2KSI2</accession>
<dbReference type="CDD" id="cd06583">
    <property type="entry name" value="PGRP"/>
    <property type="match status" value="1"/>
</dbReference>
<evidence type="ECO:0000259" key="5">
    <source>
        <dbReference type="SMART" id="SM00701"/>
    </source>
</evidence>
<dbReference type="GO" id="GO:0009253">
    <property type="term" value="P:peptidoglycan catabolic process"/>
    <property type="evidence" value="ECO:0007669"/>
    <property type="project" value="InterPro"/>
</dbReference>
<feature type="chain" id="PRO_5010194245" evidence="3">
    <location>
        <begin position="29"/>
        <end position="867"/>
    </location>
</feature>
<feature type="compositionally biased region" description="Basic residues" evidence="2">
    <location>
        <begin position="778"/>
        <end position="787"/>
    </location>
</feature>
<organism evidence="6 7">
    <name type="scientific">Gordonia westfalica</name>
    <dbReference type="NCBI Taxonomy" id="158898"/>
    <lineage>
        <taxon>Bacteria</taxon>
        <taxon>Bacillati</taxon>
        <taxon>Actinomycetota</taxon>
        <taxon>Actinomycetes</taxon>
        <taxon>Mycobacteriales</taxon>
        <taxon>Gordoniaceae</taxon>
        <taxon>Gordonia</taxon>
    </lineage>
</organism>
<name>A0A1H2KSI2_9ACTN</name>
<feature type="region of interest" description="Disordered" evidence="2">
    <location>
        <begin position="834"/>
        <end position="867"/>
    </location>
</feature>
<feature type="compositionally biased region" description="Pro residues" evidence="2">
    <location>
        <begin position="484"/>
        <end position="517"/>
    </location>
</feature>
<dbReference type="PANTHER" id="PTHR11022:SF41">
    <property type="entry name" value="PEPTIDOGLYCAN-RECOGNITION PROTEIN LC-RELATED"/>
    <property type="match status" value="1"/>
</dbReference>
<dbReference type="InterPro" id="IPR015510">
    <property type="entry name" value="PGRP"/>
</dbReference>
<dbReference type="Pfam" id="PF01510">
    <property type="entry name" value="Amidase_2"/>
    <property type="match status" value="1"/>
</dbReference>
<reference evidence="6 7" key="1">
    <citation type="submission" date="2016-10" db="EMBL/GenBank/DDBJ databases">
        <authorList>
            <person name="de Groot N.N."/>
        </authorList>
    </citation>
    <scope>NUCLEOTIDE SEQUENCE [LARGE SCALE GENOMIC DNA]</scope>
    <source>
        <strain evidence="6 7">DSM 44215</strain>
    </source>
</reference>
<sequence length="867" mass="90231">MRYPRPKHSIALAAIAVAVVASPFAVIASTSGPQAGDTRLVDNKKISNTEIEQVSLRELPAAILDVASSGLAAAGVTLPEIDPDAFPLPDLTVPLPKGVVPEASASSSTPSTSEPSAPAPTTTKTPDPAPASTTPPPVTTMRDGREVGAAVTHIVREDPIKMVAFTWDRPVDVDLKLRARQPDGVWSPWTVLEQISKGGVPTADKPAGTEPVWVGDAREVQVAASKDGLAIPAAETQGGDLAQLAVGSASEIVTKLAETALNTLKATLISPEGLLSLGSSLLSPLTGGPQVVARQQWGADEGIRCSQPVYSPQLKGAIVHHTAGSNDYSPQQSVEIVRGIYAYHAQSLNWCDIGYNVLVDKYGQIFEGAFGGLDRNVEGTHTGGFNKDTVGLSFIGNLEEVPPTAAAVAAAGRFLRWRLGKAGLNPAGTATLNSEGFAGTKFAAGTQSNLPMISGHRDYNSTSCPGVHGYAALAQVRALAGGAPPAPEPAPESAPEGTPPAEPGAPAPAPGPAPEQAPAPHRRPHRRRPEPHGPDGSGEPALEDLRDAVVVVAHGDLVGGVERGLVAVAHGDAMARPREHLDVVGHVAEGDQPVARESGRLAESCETRRLVRAGHRQFDESVVGGEGHLREVADERLQPRRHHAARHIRFAHEQLHRRFAEHLVVADLDMVGVQPGVLVAGARDERGRRRVVRGPSGAFGGDAASRDLLVGNLSQLHEGVGFEVRRPQHPIVLGVVDDGAVGAHRVPDERVGPGELVGDLGDPPGRAAGRQHELHPGRAGRRQHGHGARRDPVLVVDECSVHVAGDEGGWTECHLFPLSRDSSAALRARASALRSASSASMTAASGGVGAEPPSRDGTQNSPAGCGP</sequence>
<dbReference type="SMART" id="SM00701">
    <property type="entry name" value="PGRP"/>
    <property type="match status" value="1"/>
</dbReference>
<feature type="signal peptide" evidence="3">
    <location>
        <begin position="1"/>
        <end position="28"/>
    </location>
</feature>
<evidence type="ECO:0000256" key="2">
    <source>
        <dbReference type="SAM" id="MobiDB-lite"/>
    </source>
</evidence>
<proteinExistence type="inferred from homology"/>
<feature type="region of interest" description="Disordered" evidence="2">
    <location>
        <begin position="481"/>
        <end position="541"/>
    </location>
</feature>
<evidence type="ECO:0000313" key="7">
    <source>
        <dbReference type="Proteomes" id="UP000183180"/>
    </source>
</evidence>
<feature type="region of interest" description="Disordered" evidence="2">
    <location>
        <begin position="97"/>
        <end position="144"/>
    </location>
</feature>
<evidence type="ECO:0000259" key="4">
    <source>
        <dbReference type="SMART" id="SM00644"/>
    </source>
</evidence>
<evidence type="ECO:0000256" key="3">
    <source>
        <dbReference type="SAM" id="SignalP"/>
    </source>
</evidence>
<comment type="similarity">
    <text evidence="1">Belongs to the N-acetylmuramoyl-L-alanine amidase 2 family.</text>
</comment>
<feature type="compositionally biased region" description="Basic residues" evidence="2">
    <location>
        <begin position="520"/>
        <end position="529"/>
    </location>
</feature>
<dbReference type="AlphaFoldDB" id="A0A1H2KSI2"/>
<dbReference type="SUPFAM" id="SSF55846">
    <property type="entry name" value="N-acetylmuramoyl-L-alanine amidase-like"/>
    <property type="match status" value="1"/>
</dbReference>
<dbReference type="Gene3D" id="3.40.80.10">
    <property type="entry name" value="Peptidoglycan recognition protein-like"/>
    <property type="match status" value="1"/>
</dbReference>
<feature type="compositionally biased region" description="Low complexity" evidence="2">
    <location>
        <begin position="834"/>
        <end position="845"/>
    </location>
</feature>
<dbReference type="PANTHER" id="PTHR11022">
    <property type="entry name" value="PEPTIDOGLYCAN RECOGNITION PROTEIN"/>
    <property type="match status" value="1"/>
</dbReference>
<gene>
    <name evidence="6" type="ORF">SAMN04488548_1343594</name>
</gene>
<dbReference type="GO" id="GO:0008270">
    <property type="term" value="F:zinc ion binding"/>
    <property type="evidence" value="ECO:0007669"/>
    <property type="project" value="InterPro"/>
</dbReference>
<dbReference type="InterPro" id="IPR006619">
    <property type="entry name" value="PGRP_domain_met/bac"/>
</dbReference>
<feature type="compositionally biased region" description="Pro residues" evidence="2">
    <location>
        <begin position="127"/>
        <end position="138"/>
    </location>
</feature>
<feature type="domain" description="N-acetylmuramoyl-L-alanine amidase" evidence="4">
    <location>
        <begin position="305"/>
        <end position="466"/>
    </location>
</feature>